<accession>A0A8J5IMU8</accession>
<evidence type="ECO:0000259" key="7">
    <source>
        <dbReference type="PROSITE" id="PS51192"/>
    </source>
</evidence>
<dbReference type="GO" id="GO:0003676">
    <property type="term" value="F:nucleic acid binding"/>
    <property type="evidence" value="ECO:0007669"/>
    <property type="project" value="InterPro"/>
</dbReference>
<comment type="caution">
    <text evidence="10">The sequence shown here is derived from an EMBL/GenBank/DDBJ whole genome shotgun (WGS) entry which is preliminary data.</text>
</comment>
<feature type="compositionally biased region" description="Basic and acidic residues" evidence="6">
    <location>
        <begin position="177"/>
        <end position="198"/>
    </location>
</feature>
<feature type="compositionally biased region" description="Acidic residues" evidence="6">
    <location>
        <begin position="10"/>
        <end position="40"/>
    </location>
</feature>
<keyword evidence="1" id="KW-0547">Nucleotide-binding</keyword>
<evidence type="ECO:0000313" key="10">
    <source>
        <dbReference type="EMBL" id="KAG6959356.1"/>
    </source>
</evidence>
<dbReference type="GO" id="GO:0005829">
    <property type="term" value="C:cytosol"/>
    <property type="evidence" value="ECO:0007669"/>
    <property type="project" value="TreeGrafter"/>
</dbReference>
<dbReference type="PANTHER" id="PTHR47959:SF14">
    <property type="entry name" value="DEAD-BOX ATP-DEPENDENT RNA HELICASE 28"/>
    <property type="match status" value="1"/>
</dbReference>
<dbReference type="PROSITE" id="PS51192">
    <property type="entry name" value="HELICASE_ATP_BIND_1"/>
    <property type="match status" value="1"/>
</dbReference>
<feature type="domain" description="Helicase C-terminal" evidence="8">
    <location>
        <begin position="458"/>
        <end position="636"/>
    </location>
</feature>
<feature type="region of interest" description="Disordered" evidence="6">
    <location>
        <begin position="665"/>
        <end position="701"/>
    </location>
</feature>
<dbReference type="SMART" id="SM00490">
    <property type="entry name" value="HELICc"/>
    <property type="match status" value="1"/>
</dbReference>
<feature type="compositionally biased region" description="Acidic residues" evidence="6">
    <location>
        <begin position="166"/>
        <end position="176"/>
    </location>
</feature>
<evidence type="ECO:0000256" key="1">
    <source>
        <dbReference type="ARBA" id="ARBA00022741"/>
    </source>
</evidence>
<feature type="compositionally biased region" description="Basic and acidic residues" evidence="6">
    <location>
        <begin position="825"/>
        <end position="834"/>
    </location>
</feature>
<organism evidence="10 11">
    <name type="scientific">Phytophthora aleatoria</name>
    <dbReference type="NCBI Taxonomy" id="2496075"/>
    <lineage>
        <taxon>Eukaryota</taxon>
        <taxon>Sar</taxon>
        <taxon>Stramenopiles</taxon>
        <taxon>Oomycota</taxon>
        <taxon>Peronosporomycetes</taxon>
        <taxon>Peronosporales</taxon>
        <taxon>Peronosporaceae</taxon>
        <taxon>Phytophthora</taxon>
    </lineage>
</organism>
<keyword evidence="11" id="KW-1185">Reference proteome</keyword>
<name>A0A8J5IMU8_9STRA</name>
<evidence type="ECO:0000256" key="4">
    <source>
        <dbReference type="ARBA" id="ARBA00022840"/>
    </source>
</evidence>
<dbReference type="PROSITE" id="PS51194">
    <property type="entry name" value="HELICASE_CTER"/>
    <property type="match status" value="1"/>
</dbReference>
<dbReference type="InterPro" id="IPR011545">
    <property type="entry name" value="DEAD/DEAH_box_helicase_dom"/>
</dbReference>
<dbReference type="InterPro" id="IPR050079">
    <property type="entry name" value="DEAD_box_RNA_helicase"/>
</dbReference>
<protein>
    <recommendedName>
        <fullName evidence="12">DEAD-box ATP-dependent RNA helicase 28</fullName>
    </recommendedName>
</protein>
<dbReference type="PROSITE" id="PS00039">
    <property type="entry name" value="DEAD_ATP_HELICASE"/>
    <property type="match status" value="1"/>
</dbReference>
<keyword evidence="4" id="KW-0067">ATP-binding</keyword>
<dbReference type="EMBL" id="JAENGY010000616">
    <property type="protein sequence ID" value="KAG6959356.1"/>
    <property type="molecule type" value="Genomic_DNA"/>
</dbReference>
<dbReference type="PANTHER" id="PTHR47959">
    <property type="entry name" value="ATP-DEPENDENT RNA HELICASE RHLE-RELATED"/>
    <property type="match status" value="1"/>
</dbReference>
<sequence length="854" mass="97123">MAKKQKTQQEDEDLVMTIASDEELSNAEESSDSENSEDEAATQQQQEQVNEDFEFDEGGAFHSSGGSSWDFSAAISRIEKMESGIPTATKRTSIQAKIDKRRKEKEDEKKSKKKKVKKEKKQEESDSEEDSVDEKGEEASEAEDENSDDEKEESDSESESSKDGNEQVDEEEDVVVEEERLQSALKDSKKDQQTREGLVDEMEKKKAAEFFEADPFAAQEFAKTKFETFADLKLSRPIMRAISHIGFEKPTPIQLRAIPIALTGKDICASAQTGSGKTAAFLLPILERLQFRSRRVQSTRVMIICPVRELATQCQSMLEQLARFTDITCSLAVGGLPLKAQEAELRNRPDVVVCTPGRMIDHLRNSKSVHMDDLEILVLDEADRLLELGFTEEVLELVRMCPVQRQTMLFSATMTSKVDQLIDLSMKRPVRISTDPLFDMAKHLVQEFVRIRPNREDDREAILLALCTRTFRSNTIVFMETKSHAHRMMIIFGLAGIKAAELHGNLQQRDRLEALQKFRDGTVDILLCTDIAARGIDVRGVHAVINYEMPKDITTYVHRVGRTARAGRNGRAVTLTSESRRLVMKQVSRHCQGFVKSRAVPDPVIAQWKARIESMQEDVKLVMHEETLEKRMREAEKEATRATNLLKHRDEINARPARTWFMSEKEKKNVNERADEDRRAKEEAAKEEAQSADPMSRAKKLKLMSHKKRRLFEIREREERMLADAAQDEEEDTGKKGKKGPVFTSMHVAGAAKHAKKAQQETTRSREEESIAEMHERKRLKREKARATRSSHGSGAFDVDMTSDGAPAPKPRKQRDANAGNNPFEFKEKITDYKKHAKKGSSSFKSKAKYKRRK</sequence>
<dbReference type="CDD" id="cd18787">
    <property type="entry name" value="SF2_C_DEAD"/>
    <property type="match status" value="1"/>
</dbReference>
<dbReference type="GO" id="GO:0003724">
    <property type="term" value="F:RNA helicase activity"/>
    <property type="evidence" value="ECO:0007669"/>
    <property type="project" value="InterPro"/>
</dbReference>
<evidence type="ECO:0000256" key="6">
    <source>
        <dbReference type="SAM" id="MobiDB-lite"/>
    </source>
</evidence>
<dbReference type="AlphaFoldDB" id="A0A8J5IMU8"/>
<evidence type="ECO:0000256" key="2">
    <source>
        <dbReference type="ARBA" id="ARBA00022801"/>
    </source>
</evidence>
<evidence type="ECO:0000259" key="9">
    <source>
        <dbReference type="PROSITE" id="PS51195"/>
    </source>
</evidence>
<feature type="compositionally biased region" description="Basic and acidic residues" evidence="6">
    <location>
        <begin position="763"/>
        <end position="776"/>
    </location>
</feature>
<dbReference type="SMART" id="SM00487">
    <property type="entry name" value="DEXDc"/>
    <property type="match status" value="1"/>
</dbReference>
<reference evidence="10" key="1">
    <citation type="submission" date="2021-01" db="EMBL/GenBank/DDBJ databases">
        <title>Phytophthora aleatoria, a newly-described species from Pinus radiata is distinct from Phytophthora cactorum isolates based on comparative genomics.</title>
        <authorList>
            <person name="Mcdougal R."/>
            <person name="Panda P."/>
            <person name="Williams N."/>
            <person name="Studholme D.J."/>
        </authorList>
    </citation>
    <scope>NUCLEOTIDE SEQUENCE</scope>
    <source>
        <strain evidence="10">NZFS 4037</strain>
    </source>
</reference>
<dbReference type="Pfam" id="PF00270">
    <property type="entry name" value="DEAD"/>
    <property type="match status" value="1"/>
</dbReference>
<dbReference type="Pfam" id="PF00271">
    <property type="entry name" value="Helicase_C"/>
    <property type="match status" value="1"/>
</dbReference>
<feature type="compositionally biased region" description="Basic and acidic residues" evidence="6">
    <location>
        <begin position="665"/>
        <end position="689"/>
    </location>
</feature>
<dbReference type="CDD" id="cd17947">
    <property type="entry name" value="DEADc_DDX27"/>
    <property type="match status" value="1"/>
</dbReference>
<feature type="compositionally biased region" description="Basic residues" evidence="6">
    <location>
        <begin position="777"/>
        <end position="789"/>
    </location>
</feature>
<feature type="domain" description="Helicase ATP-binding" evidence="7">
    <location>
        <begin position="258"/>
        <end position="432"/>
    </location>
</feature>
<dbReference type="GO" id="GO:0016787">
    <property type="term" value="F:hydrolase activity"/>
    <property type="evidence" value="ECO:0007669"/>
    <property type="project" value="UniProtKB-KW"/>
</dbReference>
<evidence type="ECO:0000256" key="3">
    <source>
        <dbReference type="ARBA" id="ARBA00022806"/>
    </source>
</evidence>
<evidence type="ECO:0008006" key="12">
    <source>
        <dbReference type="Google" id="ProtNLM"/>
    </source>
</evidence>
<dbReference type="InterPro" id="IPR014001">
    <property type="entry name" value="Helicase_ATP-bd"/>
</dbReference>
<evidence type="ECO:0000256" key="5">
    <source>
        <dbReference type="PROSITE-ProRule" id="PRU00552"/>
    </source>
</evidence>
<feature type="short sequence motif" description="Q motif" evidence="5">
    <location>
        <begin position="227"/>
        <end position="255"/>
    </location>
</feature>
<keyword evidence="3" id="KW-0347">Helicase</keyword>
<dbReference type="PROSITE" id="PS51195">
    <property type="entry name" value="Q_MOTIF"/>
    <property type="match status" value="1"/>
</dbReference>
<keyword evidence="2" id="KW-0378">Hydrolase</keyword>
<gene>
    <name evidence="10" type="ORF">JG688_00010103</name>
</gene>
<feature type="compositionally biased region" description="Acidic residues" evidence="6">
    <location>
        <begin position="139"/>
        <end position="158"/>
    </location>
</feature>
<evidence type="ECO:0000259" key="8">
    <source>
        <dbReference type="PROSITE" id="PS51194"/>
    </source>
</evidence>
<evidence type="ECO:0000313" key="11">
    <source>
        <dbReference type="Proteomes" id="UP000709295"/>
    </source>
</evidence>
<proteinExistence type="predicted"/>
<feature type="domain" description="DEAD-box RNA helicase Q" evidence="9">
    <location>
        <begin position="227"/>
        <end position="255"/>
    </location>
</feature>
<feature type="region of interest" description="Disordered" evidence="6">
    <location>
        <begin position="722"/>
        <end position="854"/>
    </location>
</feature>
<dbReference type="InterPro" id="IPR014014">
    <property type="entry name" value="RNA_helicase_DEAD_Q_motif"/>
</dbReference>
<feature type="region of interest" description="Disordered" evidence="6">
    <location>
        <begin position="1"/>
        <end position="198"/>
    </location>
</feature>
<dbReference type="InterPro" id="IPR001650">
    <property type="entry name" value="Helicase_C-like"/>
</dbReference>
<dbReference type="GO" id="GO:0005524">
    <property type="term" value="F:ATP binding"/>
    <property type="evidence" value="ECO:0007669"/>
    <property type="project" value="UniProtKB-KW"/>
</dbReference>
<dbReference type="Proteomes" id="UP000709295">
    <property type="component" value="Unassembled WGS sequence"/>
</dbReference>
<dbReference type="InterPro" id="IPR000629">
    <property type="entry name" value="RNA-helicase_DEAD-box_CS"/>
</dbReference>